<sequence length="151" mass="16875">MDARMSAWKEDIMRMRVAISVAMAGSDLCSPVSSQARLSTDWVLMAVISMLEDWAMLGEDGVDEVAEATAADEVERKLEARRVERPKALVLALRDLEVALGCRNHRTKERLAERRAARDRKKLAKAVVPPKRRRTVRESGVIGCTTQGEKN</sequence>
<dbReference type="EMBL" id="BFEA01000474">
    <property type="protein sequence ID" value="GBG84382.1"/>
    <property type="molecule type" value="Genomic_DNA"/>
</dbReference>
<organism evidence="2 3">
    <name type="scientific">Chara braunii</name>
    <name type="common">Braun's stonewort</name>
    <dbReference type="NCBI Taxonomy" id="69332"/>
    <lineage>
        <taxon>Eukaryota</taxon>
        <taxon>Viridiplantae</taxon>
        <taxon>Streptophyta</taxon>
        <taxon>Charophyceae</taxon>
        <taxon>Charales</taxon>
        <taxon>Characeae</taxon>
        <taxon>Chara</taxon>
    </lineage>
</organism>
<feature type="compositionally biased region" description="Basic residues" evidence="1">
    <location>
        <begin position="122"/>
        <end position="135"/>
    </location>
</feature>
<evidence type="ECO:0000313" key="2">
    <source>
        <dbReference type="EMBL" id="GBG84382.1"/>
    </source>
</evidence>
<reference evidence="2 3" key="1">
    <citation type="journal article" date="2018" name="Cell">
        <title>The Chara Genome: Secondary Complexity and Implications for Plant Terrestrialization.</title>
        <authorList>
            <person name="Nishiyama T."/>
            <person name="Sakayama H."/>
            <person name="Vries J.D."/>
            <person name="Buschmann H."/>
            <person name="Saint-Marcoux D."/>
            <person name="Ullrich K.K."/>
            <person name="Haas F.B."/>
            <person name="Vanderstraeten L."/>
            <person name="Becker D."/>
            <person name="Lang D."/>
            <person name="Vosolsobe S."/>
            <person name="Rombauts S."/>
            <person name="Wilhelmsson P.K.I."/>
            <person name="Janitza P."/>
            <person name="Kern R."/>
            <person name="Heyl A."/>
            <person name="Rumpler F."/>
            <person name="Villalobos L.I.A.C."/>
            <person name="Clay J.M."/>
            <person name="Skokan R."/>
            <person name="Toyoda A."/>
            <person name="Suzuki Y."/>
            <person name="Kagoshima H."/>
            <person name="Schijlen E."/>
            <person name="Tajeshwar N."/>
            <person name="Catarino B."/>
            <person name="Hetherington A.J."/>
            <person name="Saltykova A."/>
            <person name="Bonnot C."/>
            <person name="Breuninger H."/>
            <person name="Symeonidi A."/>
            <person name="Radhakrishnan G.V."/>
            <person name="Van Nieuwerburgh F."/>
            <person name="Deforce D."/>
            <person name="Chang C."/>
            <person name="Karol K.G."/>
            <person name="Hedrich R."/>
            <person name="Ulvskov P."/>
            <person name="Glockner G."/>
            <person name="Delwiche C.F."/>
            <person name="Petrasek J."/>
            <person name="Van de Peer Y."/>
            <person name="Friml J."/>
            <person name="Beilby M."/>
            <person name="Dolan L."/>
            <person name="Kohara Y."/>
            <person name="Sugano S."/>
            <person name="Fujiyama A."/>
            <person name="Delaux P.-M."/>
            <person name="Quint M."/>
            <person name="TheiBen G."/>
            <person name="Hagemann M."/>
            <person name="Harholt J."/>
            <person name="Dunand C."/>
            <person name="Zachgo S."/>
            <person name="Langdale J."/>
            <person name="Maumus F."/>
            <person name="Straeten D.V.D."/>
            <person name="Gould S.B."/>
            <person name="Rensing S.A."/>
        </authorList>
    </citation>
    <scope>NUCLEOTIDE SEQUENCE [LARGE SCALE GENOMIC DNA]</scope>
    <source>
        <strain evidence="2 3">S276</strain>
    </source>
</reference>
<evidence type="ECO:0000256" key="1">
    <source>
        <dbReference type="SAM" id="MobiDB-lite"/>
    </source>
</evidence>
<dbReference type="Gramene" id="GBG84382">
    <property type="protein sequence ID" value="GBG84382"/>
    <property type="gene ID" value="CBR_g38355"/>
</dbReference>
<gene>
    <name evidence="2" type="ORF">CBR_g38355</name>
</gene>
<dbReference type="Proteomes" id="UP000265515">
    <property type="component" value="Unassembled WGS sequence"/>
</dbReference>
<proteinExistence type="predicted"/>
<dbReference type="AlphaFoldDB" id="A0A388LQA4"/>
<accession>A0A388LQA4</accession>
<name>A0A388LQA4_CHABU</name>
<evidence type="ECO:0000313" key="3">
    <source>
        <dbReference type="Proteomes" id="UP000265515"/>
    </source>
</evidence>
<keyword evidence="3" id="KW-1185">Reference proteome</keyword>
<feature type="region of interest" description="Disordered" evidence="1">
    <location>
        <begin position="122"/>
        <end position="151"/>
    </location>
</feature>
<protein>
    <submittedName>
        <fullName evidence="2">Uncharacterized protein</fullName>
    </submittedName>
</protein>
<comment type="caution">
    <text evidence="2">The sequence shown here is derived from an EMBL/GenBank/DDBJ whole genome shotgun (WGS) entry which is preliminary data.</text>
</comment>